<gene>
    <name evidence="2" type="ORF">AC578_3248</name>
</gene>
<feature type="compositionally biased region" description="Polar residues" evidence="1">
    <location>
        <begin position="120"/>
        <end position="131"/>
    </location>
</feature>
<proteinExistence type="predicted"/>
<reference evidence="2 3" key="1">
    <citation type="submission" date="2015-07" db="EMBL/GenBank/DDBJ databases">
        <title>Comparative genomics of the Sigatoka disease complex on banana suggests a link between parallel evolutionary changes in Pseudocercospora fijiensis and Pseudocercospora eumusae and increased virulence on the banana host.</title>
        <authorList>
            <person name="Chang T.-C."/>
            <person name="Salvucci A."/>
            <person name="Crous P.W."/>
            <person name="Stergiopoulos I."/>
        </authorList>
    </citation>
    <scope>NUCLEOTIDE SEQUENCE [LARGE SCALE GENOMIC DNA]</scope>
    <source>
        <strain evidence="2 3">CBS 114824</strain>
    </source>
</reference>
<dbReference type="AlphaFoldDB" id="A0A139H1V4"/>
<organism evidence="2 3">
    <name type="scientific">Pseudocercospora eumusae</name>
    <dbReference type="NCBI Taxonomy" id="321146"/>
    <lineage>
        <taxon>Eukaryota</taxon>
        <taxon>Fungi</taxon>
        <taxon>Dikarya</taxon>
        <taxon>Ascomycota</taxon>
        <taxon>Pezizomycotina</taxon>
        <taxon>Dothideomycetes</taxon>
        <taxon>Dothideomycetidae</taxon>
        <taxon>Mycosphaerellales</taxon>
        <taxon>Mycosphaerellaceae</taxon>
        <taxon>Pseudocercospora</taxon>
    </lineage>
</organism>
<sequence>MFSDKDAKDLEFEESKRQMLALSRNEHVTTLYKVGNIVVAGVKLMSSREVGTEALEHLKGGLWLPVLPSQPNSDQRVKVVGMTAENDLGLARTRSPWARRQLSTTSHGFKPGESFVCKPSQDQSSRLTSMPSRKKETIGGAGKELLPILLFDGNLNELSKVHFVDPFMTTTATA</sequence>
<comment type="caution">
    <text evidence="2">The sequence shown here is derived from an EMBL/GenBank/DDBJ whole genome shotgun (WGS) entry which is preliminary data.</text>
</comment>
<accession>A0A139H1V4</accession>
<name>A0A139H1V4_9PEZI</name>
<protein>
    <submittedName>
        <fullName evidence="2">Uncharacterized protein</fullName>
    </submittedName>
</protein>
<feature type="region of interest" description="Disordered" evidence="1">
    <location>
        <begin position="109"/>
        <end position="137"/>
    </location>
</feature>
<evidence type="ECO:0000313" key="2">
    <source>
        <dbReference type="EMBL" id="KXS96437.1"/>
    </source>
</evidence>
<evidence type="ECO:0000313" key="3">
    <source>
        <dbReference type="Proteomes" id="UP000070133"/>
    </source>
</evidence>
<keyword evidence="3" id="KW-1185">Reference proteome</keyword>
<dbReference type="Proteomes" id="UP000070133">
    <property type="component" value="Unassembled WGS sequence"/>
</dbReference>
<dbReference type="EMBL" id="LFZN01000174">
    <property type="protein sequence ID" value="KXS96437.1"/>
    <property type="molecule type" value="Genomic_DNA"/>
</dbReference>
<evidence type="ECO:0000256" key="1">
    <source>
        <dbReference type="SAM" id="MobiDB-lite"/>
    </source>
</evidence>